<evidence type="ECO:0008006" key="3">
    <source>
        <dbReference type="Google" id="ProtNLM"/>
    </source>
</evidence>
<dbReference type="AlphaFoldDB" id="A0A4R3QHU0"/>
<dbReference type="Proteomes" id="UP000295547">
    <property type="component" value="Unassembled WGS sequence"/>
</dbReference>
<gene>
    <name evidence="1" type="ORF">EV130_111217</name>
</gene>
<dbReference type="Gene3D" id="3.40.50.720">
    <property type="entry name" value="NAD(P)-binding Rossmann-like Domain"/>
    <property type="match status" value="1"/>
</dbReference>
<accession>A0A4R3QHU0</accession>
<protein>
    <recommendedName>
        <fullName evidence="3">NAD-dependent epimerase/dehydratase family protein</fullName>
    </recommendedName>
</protein>
<name>A0A4R3QHU0_9HYPH</name>
<organism evidence="1 2">
    <name type="scientific">Rhizobium azibense</name>
    <dbReference type="NCBI Taxonomy" id="1136135"/>
    <lineage>
        <taxon>Bacteria</taxon>
        <taxon>Pseudomonadati</taxon>
        <taxon>Pseudomonadota</taxon>
        <taxon>Alphaproteobacteria</taxon>
        <taxon>Hyphomicrobiales</taxon>
        <taxon>Rhizobiaceae</taxon>
        <taxon>Rhizobium/Agrobacterium group</taxon>
        <taxon>Rhizobium</taxon>
    </lineage>
</organism>
<keyword evidence="2" id="KW-1185">Reference proteome</keyword>
<dbReference type="EMBL" id="SMBJ01000011">
    <property type="protein sequence ID" value="TCU21360.1"/>
    <property type="molecule type" value="Genomic_DNA"/>
</dbReference>
<sequence length="85" mass="9141">MADIAETLRNHLGEAAQKVPTRSLPGIVLRIAALFDRPALFVIPLLGRKHVFSSAKAERVLGWRPRSGEETILAAAESAIAVKAV</sequence>
<evidence type="ECO:0000313" key="1">
    <source>
        <dbReference type="EMBL" id="TCU21360.1"/>
    </source>
</evidence>
<proteinExistence type="predicted"/>
<evidence type="ECO:0000313" key="2">
    <source>
        <dbReference type="Proteomes" id="UP000295547"/>
    </source>
</evidence>
<reference evidence="1 2" key="1">
    <citation type="submission" date="2019-03" db="EMBL/GenBank/DDBJ databases">
        <title>Genomic Encyclopedia of Type Strains, Phase IV (KMG-V): Genome sequencing to study the core and pangenomes of soil and plant-associated prokaryotes.</title>
        <authorList>
            <person name="Whitman W."/>
        </authorList>
    </citation>
    <scope>NUCLEOTIDE SEQUENCE [LARGE SCALE GENOMIC DNA]</scope>
    <source>
        <strain evidence="1 2">Gr42</strain>
    </source>
</reference>
<comment type="caution">
    <text evidence="1">The sequence shown here is derived from an EMBL/GenBank/DDBJ whole genome shotgun (WGS) entry which is preliminary data.</text>
</comment>